<dbReference type="PANTHER" id="PTHR11236">
    <property type="entry name" value="AMINOBENZOATE/ANTHRANILATE SYNTHASE"/>
    <property type="match status" value="1"/>
</dbReference>
<dbReference type="AlphaFoldDB" id="A0A8X8X245"/>
<comment type="catalytic activity">
    <reaction evidence="1">
        <text>chorismate + L-glutamine = 4-amino-4-deoxychorismate + L-glutamate</text>
        <dbReference type="Rhea" id="RHEA:11672"/>
        <dbReference type="ChEBI" id="CHEBI:29748"/>
        <dbReference type="ChEBI" id="CHEBI:29985"/>
        <dbReference type="ChEBI" id="CHEBI:58359"/>
        <dbReference type="ChEBI" id="CHEBI:58406"/>
        <dbReference type="EC" id="2.6.1.85"/>
    </reaction>
</comment>
<evidence type="ECO:0000313" key="13">
    <source>
        <dbReference type="EMBL" id="KAG6404649.1"/>
    </source>
</evidence>
<evidence type="ECO:0000259" key="10">
    <source>
        <dbReference type="Pfam" id="PF00117"/>
    </source>
</evidence>
<proteinExistence type="inferred from homology"/>
<evidence type="ECO:0000313" key="14">
    <source>
        <dbReference type="Proteomes" id="UP000298416"/>
    </source>
</evidence>
<dbReference type="SUPFAM" id="SSF52317">
    <property type="entry name" value="Class I glutamine amidotransferase-like"/>
    <property type="match status" value="1"/>
</dbReference>
<dbReference type="CDD" id="cd01743">
    <property type="entry name" value="GATase1_Anthranilate_Synthase"/>
    <property type="match status" value="1"/>
</dbReference>
<evidence type="ECO:0000256" key="5">
    <source>
        <dbReference type="ARBA" id="ARBA00022679"/>
    </source>
</evidence>
<dbReference type="EC" id="2.6.1.85" evidence="4"/>
<evidence type="ECO:0000256" key="8">
    <source>
        <dbReference type="ARBA" id="ARBA00031329"/>
    </source>
</evidence>
<dbReference type="InterPro" id="IPR019999">
    <property type="entry name" value="Anth_synth_I-like"/>
</dbReference>
<dbReference type="InterPro" id="IPR029062">
    <property type="entry name" value="Class_I_gatase-like"/>
</dbReference>
<reference evidence="13" key="1">
    <citation type="submission" date="2018-01" db="EMBL/GenBank/DDBJ databases">
        <authorList>
            <person name="Mao J.F."/>
        </authorList>
    </citation>
    <scope>NUCLEOTIDE SEQUENCE</scope>
    <source>
        <strain evidence="13">Huo1</strain>
        <tissue evidence="13">Leaf</tissue>
    </source>
</reference>
<dbReference type="Proteomes" id="UP000298416">
    <property type="component" value="Unassembled WGS sequence"/>
</dbReference>
<feature type="domain" description="Glutamine amidotransferase" evidence="10">
    <location>
        <begin position="361"/>
        <end position="396"/>
    </location>
</feature>
<dbReference type="PROSITE" id="PS51273">
    <property type="entry name" value="GATASE_TYPE_1"/>
    <property type="match status" value="1"/>
</dbReference>
<feature type="domain" description="Chorismate-utilising enzyme C-terminal" evidence="11">
    <location>
        <begin position="710"/>
        <end position="976"/>
    </location>
</feature>
<dbReference type="SUPFAM" id="SSF56322">
    <property type="entry name" value="ADC synthase"/>
    <property type="match status" value="1"/>
</dbReference>
<evidence type="ECO:0000256" key="9">
    <source>
        <dbReference type="ARBA" id="ARBA00031904"/>
    </source>
</evidence>
<dbReference type="Pfam" id="PF00425">
    <property type="entry name" value="Chorismate_bind"/>
    <property type="match status" value="1"/>
</dbReference>
<dbReference type="Gene3D" id="3.60.120.10">
    <property type="entry name" value="Anthranilate synthase"/>
    <property type="match status" value="1"/>
</dbReference>
<dbReference type="GO" id="GO:0005737">
    <property type="term" value="C:cytoplasm"/>
    <property type="evidence" value="ECO:0007669"/>
    <property type="project" value="TreeGrafter"/>
</dbReference>
<comment type="caution">
    <text evidence="13">The sequence shown here is derived from an EMBL/GenBank/DDBJ whole genome shotgun (WGS) entry which is preliminary data.</text>
</comment>
<comment type="similarity">
    <text evidence="3">In the C-terminal section; belongs to the anthranilate synthase component I family.</text>
</comment>
<keyword evidence="6" id="KW-0289">Folate biosynthesis</keyword>
<comment type="pathway">
    <text evidence="2">Cofactor biosynthesis; tetrahydrofolate biosynthesis; 4-aminobenzoate from chorismate: step 1/2.</text>
</comment>
<organism evidence="13">
    <name type="scientific">Salvia splendens</name>
    <name type="common">Scarlet sage</name>
    <dbReference type="NCBI Taxonomy" id="180675"/>
    <lineage>
        <taxon>Eukaryota</taxon>
        <taxon>Viridiplantae</taxon>
        <taxon>Streptophyta</taxon>
        <taxon>Embryophyta</taxon>
        <taxon>Tracheophyta</taxon>
        <taxon>Spermatophyta</taxon>
        <taxon>Magnoliopsida</taxon>
        <taxon>eudicotyledons</taxon>
        <taxon>Gunneridae</taxon>
        <taxon>Pentapetalae</taxon>
        <taxon>asterids</taxon>
        <taxon>lamiids</taxon>
        <taxon>Lamiales</taxon>
        <taxon>Lamiaceae</taxon>
        <taxon>Nepetoideae</taxon>
        <taxon>Mentheae</taxon>
        <taxon>Salviinae</taxon>
        <taxon>Salvia</taxon>
        <taxon>Salvia subgen. Calosphace</taxon>
        <taxon>core Calosphace</taxon>
    </lineage>
</organism>
<dbReference type="GO" id="GO:0008153">
    <property type="term" value="P:4-aminobenzoate biosynthetic process"/>
    <property type="evidence" value="ECO:0007669"/>
    <property type="project" value="TreeGrafter"/>
</dbReference>
<dbReference type="GO" id="GO:0046656">
    <property type="term" value="P:folic acid biosynthetic process"/>
    <property type="evidence" value="ECO:0007669"/>
    <property type="project" value="UniProtKB-KW"/>
</dbReference>
<evidence type="ECO:0000256" key="4">
    <source>
        <dbReference type="ARBA" id="ARBA00013139"/>
    </source>
</evidence>
<evidence type="ECO:0000256" key="7">
    <source>
        <dbReference type="ARBA" id="ARBA00022962"/>
    </source>
</evidence>
<dbReference type="Pfam" id="PF00117">
    <property type="entry name" value="GATase"/>
    <property type="match status" value="2"/>
</dbReference>
<evidence type="ECO:0000256" key="2">
    <source>
        <dbReference type="ARBA" id="ARBA00005009"/>
    </source>
</evidence>
<dbReference type="GO" id="GO:0000162">
    <property type="term" value="P:L-tryptophan biosynthetic process"/>
    <property type="evidence" value="ECO:0007669"/>
    <property type="project" value="TreeGrafter"/>
</dbReference>
<dbReference type="PRINTS" id="PR00099">
    <property type="entry name" value="CPSGATASE"/>
</dbReference>
<accession>A0A8X8X245</accession>
<dbReference type="Gene3D" id="3.40.50.880">
    <property type="match status" value="1"/>
</dbReference>
<reference evidence="13" key="2">
    <citation type="submission" date="2020-08" db="EMBL/GenBank/DDBJ databases">
        <title>Plant Genome Project.</title>
        <authorList>
            <person name="Zhang R.-G."/>
        </authorList>
    </citation>
    <scope>NUCLEOTIDE SEQUENCE</scope>
    <source>
        <strain evidence="13">Huo1</strain>
        <tissue evidence="13">Leaf</tissue>
    </source>
</reference>
<dbReference type="InterPro" id="IPR006805">
    <property type="entry name" value="Anth_synth_I_N"/>
</dbReference>
<evidence type="ECO:0000259" key="12">
    <source>
        <dbReference type="Pfam" id="PF04715"/>
    </source>
</evidence>
<protein>
    <recommendedName>
        <fullName evidence="4">aminodeoxychorismate synthase</fullName>
        <ecNumber evidence="4">2.6.1.85</ecNumber>
    </recommendedName>
    <alternativeName>
        <fullName evidence="8">Para-aminobenzoate synthase</fullName>
    </alternativeName>
    <alternativeName>
        <fullName evidence="9">p-aminobenzoic acid synthase</fullName>
    </alternativeName>
</protein>
<dbReference type="EMBL" id="PNBA02000013">
    <property type="protein sequence ID" value="KAG6404649.1"/>
    <property type="molecule type" value="Genomic_DNA"/>
</dbReference>
<feature type="domain" description="Glutamine amidotransferase" evidence="10">
    <location>
        <begin position="174"/>
        <end position="319"/>
    </location>
</feature>
<keyword evidence="7" id="KW-0315">Glutamine amidotransferase</keyword>
<dbReference type="InterPro" id="IPR017926">
    <property type="entry name" value="GATASE"/>
</dbReference>
<evidence type="ECO:0000256" key="1">
    <source>
        <dbReference type="ARBA" id="ARBA00001000"/>
    </source>
</evidence>
<dbReference type="Pfam" id="PF04715">
    <property type="entry name" value="Anth_synt_I_N"/>
    <property type="match status" value="1"/>
</dbReference>
<dbReference type="PRINTS" id="PR00095">
    <property type="entry name" value="ANTSNTHASEI"/>
</dbReference>
<dbReference type="PANTHER" id="PTHR11236:SF18">
    <property type="entry name" value="AMINODEOXYCHORISMATE SYNTHASE"/>
    <property type="match status" value="1"/>
</dbReference>
<keyword evidence="5" id="KW-0808">Transferase</keyword>
<keyword evidence="14" id="KW-1185">Reference proteome</keyword>
<dbReference type="GO" id="GO:0046820">
    <property type="term" value="F:4-amino-4-deoxychorismate synthase activity"/>
    <property type="evidence" value="ECO:0007669"/>
    <property type="project" value="UniProtKB-EC"/>
</dbReference>
<gene>
    <name evidence="13" type="ORF">SASPL_136901</name>
</gene>
<evidence type="ECO:0000259" key="11">
    <source>
        <dbReference type="Pfam" id="PF00425"/>
    </source>
</evidence>
<sequence length="998" mass="111489">MGFALFSPSKEISFSSLESISQNTNSKHVFPKTFSRLGELNREERGDGVVKKGSVSSHLVRGHLEGSFVGKKQLKEPSTKLDFVRTLLIDNYDSYTYNIYQELSVINGYFGIAFTEGLKLVIVYNSMRLVKGHFPSRWWMAIAFVYVKVLLKALERSVPDSYSPVVDIKPVPPVVVRNDEWSWEEVCHYLYEEKLFDNIVISPGPGSPTCAADIGICLKLLLECTDIPILGVCLGHQALGYVHGARIIHAPEPIHGRLRYTFLFGFLLRAMPSSSGTVENVVEGCVDLVQVVRYHSLVIDPSSLPKDLIPIAWTSSHETIPFLDGFEGQGDLNTLAKSLSTKLENGLHRHPAKSQELRTRDILMGIMHCSRPHYGLQFHPESVATYHGRQIFKNFAEITKDHWSQLQSSSDSMRDFYRSDMEITIETGESELYLARMQVSAVNQLFQEVARNKPLMNGFDNLKHAGLCNLMKSPPHSRFAKYLKLKWRKLDCSANQVGGSGSIFSELFGSHRAENTFWLDSSSTEMNRARFSFIGGKGGPLWKQVTFRLSNKSCSNTTSSHGGYLSVGDSDGSVTNTYLQEGFFDFLNQELESICYDAADFNGLPFDFYGGYIGYIGYNLKVECGASLNRHESSTPDACLFFADNLVVIDHHCDDVYVMSLHDDNMGTTSWMDEIEQKVLGMKPHRPTKPLSVASADVSPTQGFSAEKSRQQYIADVEECQKFIRDGESYELCLTTQMRRSVGELHSLALYLEMREKNPAPYAAWLSFPRENLCICCSSPERFLRLDRDGVVEAKPIKGTVARGASPEADELLKQRLQYRQSVLTSHCSEKDQAENLMIVDLLRNDLGRVCEPGSMHVPHLMEVESYTTVHTMVSTIRGQKRPDTSAVDCVRAAFPGGSMTGAPKLRSMEILDSLETSSRGVYSGCIGYFSYNQTFDLNIVIRSVVIHEGEASIGAGGAITALSNPADEYEEMVLKTRAPTKAVVEYQSSILSIDDET</sequence>
<dbReference type="InterPro" id="IPR005801">
    <property type="entry name" value="ADC_synthase"/>
</dbReference>
<evidence type="ECO:0000256" key="6">
    <source>
        <dbReference type="ARBA" id="ARBA00022909"/>
    </source>
</evidence>
<dbReference type="InterPro" id="IPR015890">
    <property type="entry name" value="Chorismate_C"/>
</dbReference>
<dbReference type="InterPro" id="IPR006221">
    <property type="entry name" value="TrpG/PapA_dom"/>
</dbReference>
<evidence type="ECO:0000256" key="3">
    <source>
        <dbReference type="ARBA" id="ARBA00005970"/>
    </source>
</evidence>
<feature type="domain" description="Anthranilate synthase component I N-terminal" evidence="12">
    <location>
        <begin position="512"/>
        <end position="658"/>
    </location>
</feature>
<name>A0A8X8X245_SALSN</name>